<dbReference type="InterPro" id="IPR029787">
    <property type="entry name" value="Nucleotide_cyclase"/>
</dbReference>
<dbReference type="InterPro" id="IPR000014">
    <property type="entry name" value="PAS"/>
</dbReference>
<dbReference type="InterPro" id="IPR043128">
    <property type="entry name" value="Rev_trsase/Diguanyl_cyclase"/>
</dbReference>
<dbReference type="PROSITE" id="PS50887">
    <property type="entry name" value="GGDEF"/>
    <property type="match status" value="1"/>
</dbReference>
<dbReference type="NCBIfam" id="TIGR00229">
    <property type="entry name" value="sensory_box"/>
    <property type="match status" value="1"/>
</dbReference>
<comment type="caution">
    <text evidence="13">The sequence shown here is derived from an EMBL/GenBank/DDBJ whole genome shotgun (WGS) entry which is preliminary data.</text>
</comment>
<dbReference type="Pfam" id="PF13426">
    <property type="entry name" value="PAS_9"/>
    <property type="match status" value="1"/>
</dbReference>
<dbReference type="Gene3D" id="3.30.70.270">
    <property type="match status" value="1"/>
</dbReference>
<dbReference type="SMART" id="SM00086">
    <property type="entry name" value="PAC"/>
    <property type="match status" value="1"/>
</dbReference>
<dbReference type="FunFam" id="3.30.70.270:FF:000001">
    <property type="entry name" value="Diguanylate cyclase domain protein"/>
    <property type="match status" value="1"/>
</dbReference>
<dbReference type="GO" id="GO:0016020">
    <property type="term" value="C:membrane"/>
    <property type="evidence" value="ECO:0007669"/>
    <property type="project" value="UniProtKB-SubCell"/>
</dbReference>
<dbReference type="SUPFAM" id="SSF103190">
    <property type="entry name" value="Sensory domain-like"/>
    <property type="match status" value="2"/>
</dbReference>
<evidence type="ECO:0000256" key="9">
    <source>
        <dbReference type="SAM" id="Phobius"/>
    </source>
</evidence>
<keyword evidence="9" id="KW-1133">Transmembrane helix</keyword>
<evidence type="ECO:0000256" key="6">
    <source>
        <dbReference type="ARBA" id="ARBA00022777"/>
    </source>
</evidence>
<comment type="subcellular location">
    <subcellularLocation>
        <location evidence="2">Membrane</location>
    </subcellularLocation>
</comment>
<dbReference type="InterPro" id="IPR000700">
    <property type="entry name" value="PAS-assoc_C"/>
</dbReference>
<keyword evidence="8" id="KW-0902">Two-component regulatory system</keyword>
<dbReference type="InterPro" id="IPR048760">
    <property type="entry name" value="VP0354-like_sensor_dom"/>
</dbReference>
<dbReference type="PANTHER" id="PTHR46663:SF4">
    <property type="entry name" value="DIGUANYLATE CYCLASE DGCT-RELATED"/>
    <property type="match status" value="1"/>
</dbReference>
<dbReference type="SUPFAM" id="SSF55785">
    <property type="entry name" value="PYP-like sensor domain (PAS domain)"/>
    <property type="match status" value="1"/>
</dbReference>
<dbReference type="PANTHER" id="PTHR46663">
    <property type="entry name" value="DIGUANYLATE CYCLASE DGCT-RELATED"/>
    <property type="match status" value="1"/>
</dbReference>
<evidence type="ECO:0000256" key="4">
    <source>
        <dbReference type="ARBA" id="ARBA00022679"/>
    </source>
</evidence>
<keyword evidence="14" id="KW-1185">Reference proteome</keyword>
<evidence type="ECO:0000256" key="3">
    <source>
        <dbReference type="ARBA" id="ARBA00022553"/>
    </source>
</evidence>
<feature type="transmembrane region" description="Helical" evidence="9">
    <location>
        <begin position="284"/>
        <end position="303"/>
    </location>
</feature>
<evidence type="ECO:0000313" key="13">
    <source>
        <dbReference type="EMBL" id="RKF19737.1"/>
    </source>
</evidence>
<feature type="domain" description="PAS" evidence="10">
    <location>
        <begin position="310"/>
        <end position="381"/>
    </location>
</feature>
<gene>
    <name evidence="13" type="ORF">DBZ36_04565</name>
</gene>
<dbReference type="GO" id="GO:0000160">
    <property type="term" value="P:phosphorelay signal transduction system"/>
    <property type="evidence" value="ECO:0007669"/>
    <property type="project" value="UniProtKB-KW"/>
</dbReference>
<dbReference type="InterPro" id="IPR001610">
    <property type="entry name" value="PAC"/>
</dbReference>
<dbReference type="GO" id="GO:0016301">
    <property type="term" value="F:kinase activity"/>
    <property type="evidence" value="ECO:0007669"/>
    <property type="project" value="UniProtKB-KW"/>
</dbReference>
<keyword evidence="5" id="KW-0547">Nucleotide-binding</keyword>
<dbReference type="SMART" id="SM00091">
    <property type="entry name" value="PAS"/>
    <property type="match status" value="1"/>
</dbReference>
<feature type="domain" description="GGDEF" evidence="12">
    <location>
        <begin position="470"/>
        <end position="594"/>
    </location>
</feature>
<dbReference type="CDD" id="cd00130">
    <property type="entry name" value="PAS"/>
    <property type="match status" value="1"/>
</dbReference>
<evidence type="ECO:0000259" key="12">
    <source>
        <dbReference type="PROSITE" id="PS50887"/>
    </source>
</evidence>
<sequence length="594" mass="68092">MLNEQVEQTSQEGLRQLTYSQRNLATLIDHVHSSVRLLGADERLVSFLRTQAPVQRTELSTFWSRMLENQLIYTHVRLINEAGQELIRLNVNSKQSRFVEEGELQNKIERDYFKFAQQLEAGNSGAFGLDLEMENGALVLPYTPAIRVIMPVDSDGQRLGYIVANLNVAFLMNSLNYSLNSSQLPEVVNEQGYYLFSNSGNLTFGHLIKERREHNLRLKNPSLWQEMTDKIRGFVFDGDSLHVFITTDLHPKNLDNHTFFVLNYSLKDIQHSARDVIGTIKRDFILSLLLVFLVSIGIALVIARQRYHSLEAKLARAALQGMSPVVISDKHNRILKINAEFTRLTGYESDDVLGKKPSMLSSGEHDQEYYREMWEQLNRKGSWEGEIKNRTKSGSIITELMRIQAIKDRFNVAQYYIASYVEITERKQLEEQLRRLSERDELTQLWNRRKFNQELEYQSKLISRYAAKSSDCCIAIIDVDHFKQVNDQYGHQHGDKVLGIVADTLRVQCRSTDFISRVGGEEFAVIMPHTSVGNAEIVLNRLRIAIHYRNDNKVSISAGLSTLTGDPVQSYKQADDALYKAKSEGRNQVTIYSS</sequence>
<organism evidence="13 14">
    <name type="scientific">Alginatibacterium sediminis</name>
    <dbReference type="NCBI Taxonomy" id="2164068"/>
    <lineage>
        <taxon>Bacteria</taxon>
        <taxon>Pseudomonadati</taxon>
        <taxon>Pseudomonadota</taxon>
        <taxon>Gammaproteobacteria</taxon>
        <taxon>Alteromonadales</taxon>
        <taxon>Alteromonadaceae</taxon>
        <taxon>Alginatibacterium</taxon>
    </lineage>
</organism>
<dbReference type="GO" id="GO:0005524">
    <property type="term" value="F:ATP binding"/>
    <property type="evidence" value="ECO:0007669"/>
    <property type="project" value="UniProtKB-KW"/>
</dbReference>
<dbReference type="SUPFAM" id="SSF55073">
    <property type="entry name" value="Nucleotide cyclase"/>
    <property type="match status" value="1"/>
</dbReference>
<evidence type="ECO:0000256" key="2">
    <source>
        <dbReference type="ARBA" id="ARBA00004370"/>
    </source>
</evidence>
<evidence type="ECO:0000259" key="10">
    <source>
        <dbReference type="PROSITE" id="PS50112"/>
    </source>
</evidence>
<keyword evidence="6" id="KW-0418">Kinase</keyword>
<dbReference type="CDD" id="cd01949">
    <property type="entry name" value="GGDEF"/>
    <property type="match status" value="1"/>
</dbReference>
<keyword evidence="7" id="KW-0067">ATP-binding</keyword>
<dbReference type="InterPro" id="IPR000160">
    <property type="entry name" value="GGDEF_dom"/>
</dbReference>
<accession>A0A420EGD4</accession>
<dbReference type="Pfam" id="PF21623">
    <property type="entry name" value="HK_sensor_dom_bact"/>
    <property type="match status" value="1"/>
</dbReference>
<dbReference type="AlphaFoldDB" id="A0A420EGD4"/>
<feature type="domain" description="PAC" evidence="11">
    <location>
        <begin position="383"/>
        <end position="435"/>
    </location>
</feature>
<reference evidence="13 14" key="1">
    <citation type="submission" date="2018-09" db="EMBL/GenBank/DDBJ databases">
        <authorList>
            <person name="Wang Z."/>
        </authorList>
    </citation>
    <scope>NUCLEOTIDE SEQUENCE [LARGE SCALE GENOMIC DNA]</scope>
    <source>
        <strain evidence="13 14">ALS 81</strain>
    </source>
</reference>
<dbReference type="InterPro" id="IPR035965">
    <property type="entry name" value="PAS-like_dom_sf"/>
</dbReference>
<dbReference type="Gene3D" id="3.30.450.20">
    <property type="entry name" value="PAS domain"/>
    <property type="match status" value="3"/>
</dbReference>
<evidence type="ECO:0000256" key="1">
    <source>
        <dbReference type="ARBA" id="ARBA00001946"/>
    </source>
</evidence>
<evidence type="ECO:0000256" key="5">
    <source>
        <dbReference type="ARBA" id="ARBA00022741"/>
    </source>
</evidence>
<dbReference type="PROSITE" id="PS50113">
    <property type="entry name" value="PAC"/>
    <property type="match status" value="1"/>
</dbReference>
<name>A0A420EGD4_9ALTE</name>
<keyword evidence="9" id="KW-0472">Membrane</keyword>
<evidence type="ECO:0000259" key="11">
    <source>
        <dbReference type="PROSITE" id="PS50113"/>
    </source>
</evidence>
<keyword evidence="4" id="KW-0808">Transferase</keyword>
<dbReference type="RefSeq" id="WP_120353742.1">
    <property type="nucleotide sequence ID" value="NZ_RAQO01000004.1"/>
</dbReference>
<dbReference type="Pfam" id="PF00990">
    <property type="entry name" value="GGDEF"/>
    <property type="match status" value="1"/>
</dbReference>
<dbReference type="InterPro" id="IPR029151">
    <property type="entry name" value="Sensor-like_sf"/>
</dbReference>
<evidence type="ECO:0000256" key="7">
    <source>
        <dbReference type="ARBA" id="ARBA00022840"/>
    </source>
</evidence>
<proteinExistence type="predicted"/>
<dbReference type="OrthoDB" id="9812260at2"/>
<dbReference type="EMBL" id="RAQO01000004">
    <property type="protein sequence ID" value="RKF19737.1"/>
    <property type="molecule type" value="Genomic_DNA"/>
</dbReference>
<comment type="cofactor">
    <cofactor evidence="1">
        <name>Mg(2+)</name>
        <dbReference type="ChEBI" id="CHEBI:18420"/>
    </cofactor>
</comment>
<evidence type="ECO:0000313" key="14">
    <source>
        <dbReference type="Proteomes" id="UP000286482"/>
    </source>
</evidence>
<dbReference type="NCBIfam" id="TIGR00254">
    <property type="entry name" value="GGDEF"/>
    <property type="match status" value="1"/>
</dbReference>
<keyword evidence="3" id="KW-0597">Phosphoprotein</keyword>
<evidence type="ECO:0000256" key="8">
    <source>
        <dbReference type="ARBA" id="ARBA00023012"/>
    </source>
</evidence>
<dbReference type="Proteomes" id="UP000286482">
    <property type="component" value="Unassembled WGS sequence"/>
</dbReference>
<keyword evidence="9" id="KW-0812">Transmembrane</keyword>
<protein>
    <submittedName>
        <fullName evidence="13">Diguanylate cyclase</fullName>
    </submittedName>
</protein>
<dbReference type="PROSITE" id="PS50112">
    <property type="entry name" value="PAS"/>
    <property type="match status" value="1"/>
</dbReference>
<dbReference type="SMART" id="SM00267">
    <property type="entry name" value="GGDEF"/>
    <property type="match status" value="1"/>
</dbReference>
<dbReference type="InterPro" id="IPR052163">
    <property type="entry name" value="DGC-Regulatory_Protein"/>
</dbReference>